<evidence type="ECO:0000259" key="3">
    <source>
        <dbReference type="Pfam" id="PF03372"/>
    </source>
</evidence>
<dbReference type="Pfam" id="PF03372">
    <property type="entry name" value="Exo_endo_phos"/>
    <property type="match status" value="1"/>
</dbReference>
<sequence>MASESSSLQGKHVLLEELTAPLEESDTPPHTQPLSQTEKIRPEGARSTQVNILSTPLPEVAPESISLLTYNISLGPWCATRGGEGRWKGKRLEEWIRQGEMGRQDIVCLQGVFSQGSKRQRKLIDAAREQGLPYAMFMPRQSPLQGRVDGGLIILSRYPILTSSVYIYNRGQHRDKWVGKGAMYVRLALSSRQRLHIFNTHNQGSPRLPCPMGDPAKAERVRQWRRLRRFMDVCLGDVDEQEPIVLTGQLNADAREEAAGQEYARMLQILSEGSDPRSLDEVTLLSRSDNPPRPNESWAVRDLALQVLGTHPILFGPVDGSGRAVRNPLVPSVYERSCACPSYTLSISRPVHEGEAHVMEEREVHLERVQAQVRPFPVTGQPFPYISGKRTWMVTLWLYAIKKYTGIFTKNTSTLF</sequence>
<proteinExistence type="inferred from homology"/>
<keyword evidence="4" id="KW-0269">Exonuclease</keyword>
<gene>
    <name evidence="4" type="ORF">BJ684DRAFT_16402</name>
</gene>
<accession>A0A4P9Y303</accession>
<dbReference type="Gene3D" id="3.60.10.10">
    <property type="entry name" value="Endonuclease/exonuclease/phosphatase"/>
    <property type="match status" value="1"/>
</dbReference>
<dbReference type="InterPro" id="IPR038772">
    <property type="entry name" value="Sph/SMPD2-like"/>
</dbReference>
<dbReference type="GO" id="GO:0004767">
    <property type="term" value="F:sphingomyelin phosphodiesterase activity"/>
    <property type="evidence" value="ECO:0007669"/>
    <property type="project" value="InterPro"/>
</dbReference>
<keyword evidence="4" id="KW-0255">Endonuclease</keyword>
<feature type="region of interest" description="Disordered" evidence="2">
    <location>
        <begin position="1"/>
        <end position="49"/>
    </location>
</feature>
<evidence type="ECO:0000313" key="4">
    <source>
        <dbReference type="EMBL" id="RKP13173.1"/>
    </source>
</evidence>
<dbReference type="Proteomes" id="UP000267251">
    <property type="component" value="Unassembled WGS sequence"/>
</dbReference>
<dbReference type="GO" id="GO:0004527">
    <property type="term" value="F:exonuclease activity"/>
    <property type="evidence" value="ECO:0007669"/>
    <property type="project" value="UniProtKB-KW"/>
</dbReference>
<feature type="compositionally biased region" description="Polar residues" evidence="2">
    <location>
        <begin position="28"/>
        <end position="37"/>
    </location>
</feature>
<dbReference type="SUPFAM" id="SSF56219">
    <property type="entry name" value="DNase I-like"/>
    <property type="match status" value="1"/>
</dbReference>
<name>A0A4P9Y303_9FUNG</name>
<dbReference type="AlphaFoldDB" id="A0A4P9Y303"/>
<dbReference type="OrthoDB" id="40902at2759"/>
<dbReference type="EMBL" id="KZ988090">
    <property type="protein sequence ID" value="RKP13173.1"/>
    <property type="molecule type" value="Genomic_DNA"/>
</dbReference>
<dbReference type="GO" id="GO:0005737">
    <property type="term" value="C:cytoplasm"/>
    <property type="evidence" value="ECO:0007669"/>
    <property type="project" value="TreeGrafter"/>
</dbReference>
<protein>
    <submittedName>
        <fullName evidence="4">Endonuclease/exonuclease/phosphatase</fullName>
    </submittedName>
</protein>
<dbReference type="GO" id="GO:0004519">
    <property type="term" value="F:endonuclease activity"/>
    <property type="evidence" value="ECO:0007669"/>
    <property type="project" value="UniProtKB-KW"/>
</dbReference>
<dbReference type="InterPro" id="IPR005135">
    <property type="entry name" value="Endo/exonuclease/phosphatase"/>
</dbReference>
<keyword evidence="5" id="KW-1185">Reference proteome</keyword>
<dbReference type="PANTHER" id="PTHR16320">
    <property type="entry name" value="SPHINGOMYELINASE FAMILY MEMBER"/>
    <property type="match status" value="1"/>
</dbReference>
<evidence type="ECO:0000256" key="2">
    <source>
        <dbReference type="SAM" id="MobiDB-lite"/>
    </source>
</evidence>
<dbReference type="PANTHER" id="PTHR16320:SF1">
    <property type="entry name" value="SPHINGOMYELINASE DDB_G0288017"/>
    <property type="match status" value="1"/>
</dbReference>
<organism evidence="4 5">
    <name type="scientific">Piptocephalis cylindrospora</name>
    <dbReference type="NCBI Taxonomy" id="1907219"/>
    <lineage>
        <taxon>Eukaryota</taxon>
        <taxon>Fungi</taxon>
        <taxon>Fungi incertae sedis</taxon>
        <taxon>Zoopagomycota</taxon>
        <taxon>Zoopagomycotina</taxon>
        <taxon>Zoopagomycetes</taxon>
        <taxon>Zoopagales</taxon>
        <taxon>Piptocephalidaceae</taxon>
        <taxon>Piptocephalis</taxon>
    </lineage>
</organism>
<evidence type="ECO:0000313" key="5">
    <source>
        <dbReference type="Proteomes" id="UP000267251"/>
    </source>
</evidence>
<comment type="similarity">
    <text evidence="1">Belongs to the neutral sphingomyelinase family.</text>
</comment>
<reference evidence="5" key="1">
    <citation type="journal article" date="2018" name="Nat. Microbiol.">
        <title>Leveraging single-cell genomics to expand the fungal tree of life.</title>
        <authorList>
            <person name="Ahrendt S.R."/>
            <person name="Quandt C.A."/>
            <person name="Ciobanu D."/>
            <person name="Clum A."/>
            <person name="Salamov A."/>
            <person name="Andreopoulos B."/>
            <person name="Cheng J.F."/>
            <person name="Woyke T."/>
            <person name="Pelin A."/>
            <person name="Henrissat B."/>
            <person name="Reynolds N.K."/>
            <person name="Benny G.L."/>
            <person name="Smith M.E."/>
            <person name="James T.Y."/>
            <person name="Grigoriev I.V."/>
        </authorList>
    </citation>
    <scope>NUCLEOTIDE SEQUENCE [LARGE SCALE GENOMIC DNA]</scope>
</reference>
<keyword evidence="4" id="KW-0540">Nuclease</keyword>
<dbReference type="InterPro" id="IPR036691">
    <property type="entry name" value="Endo/exonu/phosph_ase_sf"/>
</dbReference>
<feature type="domain" description="Endonuclease/exonuclease/phosphatase" evidence="3">
    <location>
        <begin position="68"/>
        <end position="256"/>
    </location>
</feature>
<keyword evidence="4" id="KW-0378">Hydrolase</keyword>
<evidence type="ECO:0000256" key="1">
    <source>
        <dbReference type="ARBA" id="ARBA00006335"/>
    </source>
</evidence>